<name>L1LB27_THEEQ</name>
<dbReference type="KEGG" id="beq:BEWA_049470"/>
<evidence type="ECO:0000313" key="2">
    <source>
        <dbReference type="EMBL" id="EKX72480.1"/>
    </source>
</evidence>
<gene>
    <name evidence="2" type="ORF">BEWA_049470</name>
</gene>
<dbReference type="eggNOG" id="ENOG502QWWF">
    <property type="taxonomic scope" value="Eukaryota"/>
</dbReference>
<evidence type="ECO:0000313" key="3">
    <source>
        <dbReference type="Proteomes" id="UP000031512"/>
    </source>
</evidence>
<protein>
    <submittedName>
        <fullName evidence="2">Signal peptide containing protein</fullName>
    </submittedName>
</protein>
<proteinExistence type="predicted"/>
<accession>L1LB27</accession>
<evidence type="ECO:0000256" key="1">
    <source>
        <dbReference type="SAM" id="SignalP"/>
    </source>
</evidence>
<feature type="chain" id="PRO_5003952435" evidence="1">
    <location>
        <begin position="20"/>
        <end position="439"/>
    </location>
</feature>
<reference evidence="2 3" key="1">
    <citation type="journal article" date="2012" name="BMC Genomics">
        <title>Comparative genomic analysis and phylogenetic position of Theileria equi.</title>
        <authorList>
            <person name="Kappmeyer L.S."/>
            <person name="Thiagarajan M."/>
            <person name="Herndon D.R."/>
            <person name="Ramsay J.D."/>
            <person name="Caler E."/>
            <person name="Djikeng A."/>
            <person name="Gillespie J.J."/>
            <person name="Lau A.O."/>
            <person name="Roalson E.H."/>
            <person name="Silva J.C."/>
            <person name="Silva M.G."/>
            <person name="Suarez C.E."/>
            <person name="Ueti M.W."/>
            <person name="Nene V.M."/>
            <person name="Mealey R.H."/>
            <person name="Knowles D.P."/>
            <person name="Brayton K.A."/>
        </authorList>
    </citation>
    <scope>NUCLEOTIDE SEQUENCE [LARGE SCALE GENOMIC DNA]</scope>
    <source>
        <strain evidence="2 3">WA</strain>
    </source>
</reference>
<dbReference type="RefSeq" id="XP_004831932.1">
    <property type="nucleotide sequence ID" value="XM_004831875.1"/>
</dbReference>
<sequence>MVICCHVLFLSLVLPGIWASSVKHPVISLDIGRRVTYNSAGHDINVKRHERDGQVFYYHTLSRPSKLSEITVDGHYIHADLFPLEDELILSSLVYWRYDRPDMLTLNMERSQVFLWNNGNGRLVPQASTLDNYGKGDANAKVTLDVSQTRGYSAECGYMNVRVVEETNLPGYKVYRHKSRPFLLEKVTDGGWDQFGITVPCEITSAYVYKWDEKPLILRFELFNFDTISFVCLINRWVRVDIPGPGHPGRYHYMRKLLSYLNCASGESVIIQLRNTVNGHTYADKCTFPNLPTLNGASMRLKVIPMTGHLQNFKEFKHTSKGGHPFEIRRIMYDKRDVLIDVPNKPVESVSFIVKSTGNILNSAFQALLRSDLMDIIEIHSDIYEYYRCVGGLHFVKFAESNVPLRNKGEFRHIENYVLVWKDGKCVDTGLKKTKTLAL</sequence>
<dbReference type="VEuPathDB" id="PiroplasmaDB:BEWA_049470"/>
<dbReference type="GeneID" id="15803977"/>
<dbReference type="AlphaFoldDB" id="L1LB27"/>
<organism evidence="2 3">
    <name type="scientific">Theileria equi strain WA</name>
    <dbReference type="NCBI Taxonomy" id="1537102"/>
    <lineage>
        <taxon>Eukaryota</taxon>
        <taxon>Sar</taxon>
        <taxon>Alveolata</taxon>
        <taxon>Apicomplexa</taxon>
        <taxon>Aconoidasida</taxon>
        <taxon>Piroplasmida</taxon>
        <taxon>Theileriidae</taxon>
        <taxon>Theileria</taxon>
    </lineage>
</organism>
<keyword evidence="1" id="KW-0732">Signal</keyword>
<feature type="signal peptide" evidence="1">
    <location>
        <begin position="1"/>
        <end position="19"/>
    </location>
</feature>
<dbReference type="Proteomes" id="UP000031512">
    <property type="component" value="Unassembled WGS sequence"/>
</dbReference>
<dbReference type="EMBL" id="ACOU01000007">
    <property type="protein sequence ID" value="EKX72480.1"/>
    <property type="molecule type" value="Genomic_DNA"/>
</dbReference>
<keyword evidence="3" id="KW-1185">Reference proteome</keyword>
<comment type="caution">
    <text evidence="2">The sequence shown here is derived from an EMBL/GenBank/DDBJ whole genome shotgun (WGS) entry which is preliminary data.</text>
</comment>